<reference evidence="2" key="1">
    <citation type="journal article" date="2011" name="Proc. Natl. Acad. Sci. U.S.A.">
        <title>Obligate biotrophy features unraveled by the genomic analysis of rust fungi.</title>
        <authorList>
            <person name="Duplessis S."/>
            <person name="Cuomo C.A."/>
            <person name="Lin Y.-C."/>
            <person name="Aerts A."/>
            <person name="Tisserant E."/>
            <person name="Veneault-Fourrey C."/>
            <person name="Joly D.L."/>
            <person name="Hacquard S."/>
            <person name="Amselem J."/>
            <person name="Cantarel B.L."/>
            <person name="Chiu R."/>
            <person name="Coutinho P.M."/>
            <person name="Feau N."/>
            <person name="Field M."/>
            <person name="Frey P."/>
            <person name="Gelhaye E."/>
            <person name="Goldberg J."/>
            <person name="Grabherr M.G."/>
            <person name="Kodira C.D."/>
            <person name="Kohler A."/>
            <person name="Kuees U."/>
            <person name="Lindquist E.A."/>
            <person name="Lucas S.M."/>
            <person name="Mago R."/>
            <person name="Mauceli E."/>
            <person name="Morin E."/>
            <person name="Murat C."/>
            <person name="Pangilinan J.L."/>
            <person name="Park R."/>
            <person name="Pearson M."/>
            <person name="Quesneville H."/>
            <person name="Rouhier N."/>
            <person name="Sakthikumar S."/>
            <person name="Salamov A.A."/>
            <person name="Schmutz J."/>
            <person name="Selles B."/>
            <person name="Shapiro H."/>
            <person name="Tanguay P."/>
            <person name="Tuskan G.A."/>
            <person name="Henrissat B."/>
            <person name="Van de Peer Y."/>
            <person name="Rouze P."/>
            <person name="Ellis J.G."/>
            <person name="Dodds P.N."/>
            <person name="Schein J.E."/>
            <person name="Zhong S."/>
            <person name="Hamelin R.C."/>
            <person name="Grigoriev I.V."/>
            <person name="Szabo L.J."/>
            <person name="Martin F."/>
        </authorList>
    </citation>
    <scope>NUCLEOTIDE SEQUENCE [LARGE SCALE GENOMIC DNA]</scope>
    <source>
        <strain evidence="2">98AG31 / pathotype 3-4-7</strain>
    </source>
</reference>
<gene>
    <name evidence="1" type="ORF">MELLADRAFT_54433</name>
</gene>
<sequence length="122" mass="14304">MLENLVYHCVEDWKLVEEAFSLIYEHAYHLGVLLTCLDECIFDYPHSQTVELGQVWWRDTDGDWTETRVKDSLEQVSYNIASDRKMGEWVHLSEEVIKTSICEIMGLKESEVDQCKKWCAAL</sequence>
<name>F4R3K1_MELLP</name>
<dbReference type="EMBL" id="GL883090">
    <property type="protein sequence ID" value="EGG13154.1"/>
    <property type="molecule type" value="Genomic_DNA"/>
</dbReference>
<dbReference type="KEGG" id="mlr:MELLADRAFT_54433"/>
<dbReference type="STRING" id="747676.F4R3K1"/>
<evidence type="ECO:0000313" key="2">
    <source>
        <dbReference type="Proteomes" id="UP000001072"/>
    </source>
</evidence>
<dbReference type="VEuPathDB" id="FungiDB:MELLADRAFT_54433"/>
<proteinExistence type="predicted"/>
<dbReference type="AlphaFoldDB" id="F4R3K1"/>
<evidence type="ECO:0000313" key="1">
    <source>
        <dbReference type="EMBL" id="EGG13154.1"/>
    </source>
</evidence>
<dbReference type="InParanoid" id="F4R3K1"/>
<dbReference type="Proteomes" id="UP000001072">
    <property type="component" value="Unassembled WGS sequence"/>
</dbReference>
<accession>F4R3K1</accession>
<dbReference type="HOGENOM" id="CLU_2027226_0_0_1"/>
<dbReference type="GeneID" id="18928913"/>
<dbReference type="RefSeq" id="XP_007404092.1">
    <property type="nucleotide sequence ID" value="XM_007404030.1"/>
</dbReference>
<protein>
    <submittedName>
        <fullName evidence="1">Uncharacterized protein</fullName>
    </submittedName>
</protein>
<organism evidence="2">
    <name type="scientific">Melampsora larici-populina (strain 98AG31 / pathotype 3-4-7)</name>
    <name type="common">Poplar leaf rust fungus</name>
    <dbReference type="NCBI Taxonomy" id="747676"/>
    <lineage>
        <taxon>Eukaryota</taxon>
        <taxon>Fungi</taxon>
        <taxon>Dikarya</taxon>
        <taxon>Basidiomycota</taxon>
        <taxon>Pucciniomycotina</taxon>
        <taxon>Pucciniomycetes</taxon>
        <taxon>Pucciniales</taxon>
        <taxon>Melampsoraceae</taxon>
        <taxon>Melampsora</taxon>
    </lineage>
</organism>
<keyword evidence="2" id="KW-1185">Reference proteome</keyword>